<keyword evidence="1" id="KW-1133">Transmembrane helix</keyword>
<evidence type="ECO:0000313" key="2">
    <source>
        <dbReference type="EMBL" id="MBU9711220.1"/>
    </source>
</evidence>
<keyword evidence="1" id="KW-0812">Transmembrane</keyword>
<dbReference type="EMBL" id="JAHQCS010000063">
    <property type="protein sequence ID" value="MBU9711220.1"/>
    <property type="molecule type" value="Genomic_DNA"/>
</dbReference>
<feature type="transmembrane region" description="Helical" evidence="1">
    <location>
        <begin position="60"/>
        <end position="83"/>
    </location>
</feature>
<comment type="caution">
    <text evidence="2">The sequence shown here is derived from an EMBL/GenBank/DDBJ whole genome shotgun (WGS) entry which is preliminary data.</text>
</comment>
<accession>A0ABS6JC37</accession>
<proteinExistence type="predicted"/>
<keyword evidence="3" id="KW-1185">Reference proteome</keyword>
<organism evidence="2 3">
    <name type="scientific">Evansella tamaricis</name>
    <dbReference type="NCBI Taxonomy" id="2069301"/>
    <lineage>
        <taxon>Bacteria</taxon>
        <taxon>Bacillati</taxon>
        <taxon>Bacillota</taxon>
        <taxon>Bacilli</taxon>
        <taxon>Bacillales</taxon>
        <taxon>Bacillaceae</taxon>
        <taxon>Evansella</taxon>
    </lineage>
</organism>
<name>A0ABS6JC37_9BACI</name>
<gene>
    <name evidence="2" type="ORF">KS419_05710</name>
</gene>
<dbReference type="Proteomes" id="UP000784880">
    <property type="component" value="Unassembled WGS sequence"/>
</dbReference>
<sequence>MKLPSIKHADNEVIGSVIIVTSIVMILSAFFLPVVFLMVLQDIFFFSRSHWYFAAPPSAYFMFGAGMLWIPIILITFLSVKVWMENRDRVISNVWVYGLLLILSFPIFALSISNYYYFDDEGIHYSELFSFSEAEHSWDDIEKVIRVTNSEGGVSSVEEYIFILESGEELDVPFDTTKHEVRQIISRVIREYGYELIEQ</sequence>
<reference evidence="2 3" key="1">
    <citation type="submission" date="2021-06" db="EMBL/GenBank/DDBJ databases">
        <title>Bacillus sp. RD4P76, an endophyte from a halophyte.</title>
        <authorList>
            <person name="Sun J.-Q."/>
        </authorList>
    </citation>
    <scope>NUCLEOTIDE SEQUENCE [LARGE SCALE GENOMIC DNA]</scope>
    <source>
        <strain evidence="2 3">CGMCC 1.15917</strain>
    </source>
</reference>
<feature type="transmembrane region" description="Helical" evidence="1">
    <location>
        <begin position="12"/>
        <end position="40"/>
    </location>
</feature>
<dbReference type="RefSeq" id="WP_217065102.1">
    <property type="nucleotide sequence ID" value="NZ_JAHQCS010000063.1"/>
</dbReference>
<keyword evidence="1" id="KW-0472">Membrane</keyword>
<evidence type="ECO:0000313" key="3">
    <source>
        <dbReference type="Proteomes" id="UP000784880"/>
    </source>
</evidence>
<evidence type="ECO:0000256" key="1">
    <source>
        <dbReference type="SAM" id="Phobius"/>
    </source>
</evidence>
<protein>
    <submittedName>
        <fullName evidence="2">Uncharacterized protein</fullName>
    </submittedName>
</protein>
<feature type="transmembrane region" description="Helical" evidence="1">
    <location>
        <begin position="95"/>
        <end position="118"/>
    </location>
</feature>